<evidence type="ECO:0000313" key="1">
    <source>
        <dbReference type="EMBL" id="KAJ3526393.1"/>
    </source>
</evidence>
<comment type="caution">
    <text evidence="1">The sequence shown here is derived from an EMBL/GenBank/DDBJ whole genome shotgun (WGS) entry which is preliminary data.</text>
</comment>
<dbReference type="Proteomes" id="UP001148629">
    <property type="component" value="Unassembled WGS sequence"/>
</dbReference>
<reference evidence="1" key="1">
    <citation type="submission" date="2022-08" db="EMBL/GenBank/DDBJ databases">
        <title>Genome Sequence of Fusarium decemcellulare.</title>
        <authorList>
            <person name="Buettner E."/>
        </authorList>
    </citation>
    <scope>NUCLEOTIDE SEQUENCE</scope>
    <source>
        <strain evidence="1">Babe19</strain>
    </source>
</reference>
<gene>
    <name evidence="1" type="ORF">NM208_g11211</name>
</gene>
<keyword evidence="2" id="KW-1185">Reference proteome</keyword>
<sequence length="1025" mass="109839">MIHFARQLVARHMTWYWPSRYCCTRPAAVSVGICICNWIENRLRRSEHHRQGGHHEMLSDVWANMDLTRAYAGTIYVVSLTSSDRAHVYFGISVDRFSLSGSVCLGASRSPGLKASAMGGVELSLEAACCPGTSTSDDTLTVSATSFPPTTSKHHISKDREMICHTELGPQPSKPCCGLGTMESAKQGQRRRNPCYMLPAPGIHDPGRHVPRYQHHSSLQSWLTVGPSSSPSLAPALLAPASSLPIDHDLAQKPAGLSPWAEPIIGIARREDLLRLVVLAPRPGDHSQRLALEVYDLLELACTLGIPVTCPGTPDLDRSSSSTPARKSIVATGVAPPQPVDHQLVDVLTYSSSNSTGQDETPFPATYLYFSLGLFGCQSHLVPKDKTLNLAIQSTSLWSQAQPSQGSPESAATDSTGGTPNSPRTPLTPSWSSHHFSLQKPSITQGNKPPSLTEAGEGQCAGPRGQVCTGDLAPMSQTGPTSRHASRRSSRSPVGDDQVSPSSTRYGPLGNRDLPQDLTGVPYTNGDNRIQQVPARTIGVHTILNPLEPQLLGSGGGAVPLTARPSDPEMQASAPGSTPGSFPANRLFPAGQTASISLPGTPVGPMTPLGGTSSERNSPTMAFPFPAMHHPRRKPSLTQSPRAMGIGQGQPVTREPPSLPSVSPAKRPYENESPEEVRSQFPGLHHLPGMPTGPPSAISTPGRSLSQPAIPSPGAQAPPNTLTPSNAPSRLQQHSMPPQTSYPPNVQPSRPFPTAGPPSDGSSPWSETIRRHGMGGPLFGVEGQQAFMTLPGSDTPIPVQVDYSQASKKADEKRQRNAVASTRHRRKKKIMQEENTKQLQELRDERRMMEIQIEELKQQRDFYREDRNRLRDIVAQTPSISSLAVGPQSPTFQTSSSYADSSSLQGYGGDPSTGERPAQRRRTDDRPEFSIPSYGSPASVHPGASPGGLPPMQGPGYGAPSRPSSAASSTGGERLPPLRAMEGRPPPGPGQGQVQEQDLRTGQWVSAQPRMPETGWATRDTHRRL</sequence>
<evidence type="ECO:0000313" key="2">
    <source>
        <dbReference type="Proteomes" id="UP001148629"/>
    </source>
</evidence>
<dbReference type="EMBL" id="JANRMS010001739">
    <property type="protein sequence ID" value="KAJ3526393.1"/>
    <property type="molecule type" value="Genomic_DNA"/>
</dbReference>
<protein>
    <submittedName>
        <fullName evidence="1">Uncharacterized protein</fullName>
    </submittedName>
</protein>
<accession>A0ACC1RV65</accession>
<proteinExistence type="predicted"/>
<name>A0ACC1RV65_9HYPO</name>
<organism evidence="1 2">
    <name type="scientific">Fusarium decemcellulare</name>
    <dbReference type="NCBI Taxonomy" id="57161"/>
    <lineage>
        <taxon>Eukaryota</taxon>
        <taxon>Fungi</taxon>
        <taxon>Dikarya</taxon>
        <taxon>Ascomycota</taxon>
        <taxon>Pezizomycotina</taxon>
        <taxon>Sordariomycetes</taxon>
        <taxon>Hypocreomycetidae</taxon>
        <taxon>Hypocreales</taxon>
        <taxon>Nectriaceae</taxon>
        <taxon>Fusarium</taxon>
        <taxon>Fusarium decemcellulare species complex</taxon>
    </lineage>
</organism>